<proteinExistence type="predicted"/>
<dbReference type="EMBL" id="JAIWYP010000003">
    <property type="protein sequence ID" value="KAH3851908.1"/>
    <property type="molecule type" value="Genomic_DNA"/>
</dbReference>
<evidence type="ECO:0000313" key="1">
    <source>
        <dbReference type="EMBL" id="KAH3851908.1"/>
    </source>
</evidence>
<organism evidence="1 2">
    <name type="scientific">Dreissena polymorpha</name>
    <name type="common">Zebra mussel</name>
    <name type="synonym">Mytilus polymorpha</name>
    <dbReference type="NCBI Taxonomy" id="45954"/>
    <lineage>
        <taxon>Eukaryota</taxon>
        <taxon>Metazoa</taxon>
        <taxon>Spiralia</taxon>
        <taxon>Lophotrochozoa</taxon>
        <taxon>Mollusca</taxon>
        <taxon>Bivalvia</taxon>
        <taxon>Autobranchia</taxon>
        <taxon>Heteroconchia</taxon>
        <taxon>Euheterodonta</taxon>
        <taxon>Imparidentia</taxon>
        <taxon>Neoheterodontei</taxon>
        <taxon>Myida</taxon>
        <taxon>Dreissenoidea</taxon>
        <taxon>Dreissenidae</taxon>
        <taxon>Dreissena</taxon>
    </lineage>
</organism>
<keyword evidence="2" id="KW-1185">Reference proteome</keyword>
<reference evidence="1" key="1">
    <citation type="journal article" date="2019" name="bioRxiv">
        <title>The Genome of the Zebra Mussel, Dreissena polymorpha: A Resource for Invasive Species Research.</title>
        <authorList>
            <person name="McCartney M.A."/>
            <person name="Auch B."/>
            <person name="Kono T."/>
            <person name="Mallez S."/>
            <person name="Zhang Y."/>
            <person name="Obille A."/>
            <person name="Becker A."/>
            <person name="Abrahante J.E."/>
            <person name="Garbe J."/>
            <person name="Badalamenti J.P."/>
            <person name="Herman A."/>
            <person name="Mangelson H."/>
            <person name="Liachko I."/>
            <person name="Sullivan S."/>
            <person name="Sone E.D."/>
            <person name="Koren S."/>
            <person name="Silverstein K.A.T."/>
            <person name="Beckman K.B."/>
            <person name="Gohl D.M."/>
        </authorList>
    </citation>
    <scope>NUCLEOTIDE SEQUENCE</scope>
    <source>
        <strain evidence="1">Duluth1</strain>
        <tissue evidence="1">Whole animal</tissue>
    </source>
</reference>
<gene>
    <name evidence="1" type="ORF">DPMN_094395</name>
</gene>
<evidence type="ECO:0000313" key="2">
    <source>
        <dbReference type="Proteomes" id="UP000828390"/>
    </source>
</evidence>
<dbReference type="AlphaFoldDB" id="A0A9D4R2M6"/>
<comment type="caution">
    <text evidence="1">The sequence shown here is derived from an EMBL/GenBank/DDBJ whole genome shotgun (WGS) entry which is preliminary data.</text>
</comment>
<reference evidence="1" key="2">
    <citation type="submission" date="2020-11" db="EMBL/GenBank/DDBJ databases">
        <authorList>
            <person name="McCartney M.A."/>
            <person name="Auch B."/>
            <person name="Kono T."/>
            <person name="Mallez S."/>
            <person name="Becker A."/>
            <person name="Gohl D.M."/>
            <person name="Silverstein K.A.T."/>
            <person name="Koren S."/>
            <person name="Bechman K.B."/>
            <person name="Herman A."/>
            <person name="Abrahante J.E."/>
            <person name="Garbe J."/>
        </authorList>
    </citation>
    <scope>NUCLEOTIDE SEQUENCE</scope>
    <source>
        <strain evidence="1">Duluth1</strain>
        <tissue evidence="1">Whole animal</tissue>
    </source>
</reference>
<sequence length="63" mass="7242">MMSFLLQARDKLKAENEMLTLMVNSNASQIAMLKSQIVMIRKTTVSFILEQMDALHIQRDSQV</sequence>
<accession>A0A9D4R2M6</accession>
<protein>
    <submittedName>
        <fullName evidence="1">Uncharacterized protein</fullName>
    </submittedName>
</protein>
<name>A0A9D4R2M6_DREPO</name>
<dbReference type="Proteomes" id="UP000828390">
    <property type="component" value="Unassembled WGS sequence"/>
</dbReference>